<dbReference type="Proteomes" id="UP001163823">
    <property type="component" value="Chromosome 4"/>
</dbReference>
<dbReference type="KEGG" id="qsa:O6P43_011302"/>
<comment type="similarity">
    <text evidence="2 4">Belongs to the peptidase S8 family.</text>
</comment>
<dbReference type="InterPro" id="IPR037045">
    <property type="entry name" value="S8pro/Inhibitor_I9_sf"/>
</dbReference>
<comment type="caution">
    <text evidence="4">Lacks conserved residue(s) required for the propagation of feature annotation.</text>
</comment>
<dbReference type="GO" id="GO:0006508">
    <property type="term" value="P:proteolysis"/>
    <property type="evidence" value="ECO:0007669"/>
    <property type="project" value="UniProtKB-KW"/>
</dbReference>
<dbReference type="InterPro" id="IPR036852">
    <property type="entry name" value="Peptidase_S8/S53_dom_sf"/>
</dbReference>
<comment type="subcellular location">
    <subcellularLocation>
        <location evidence="1">Secreted</location>
    </subcellularLocation>
</comment>
<protein>
    <submittedName>
        <fullName evidence="7">Subtilisin-like protease</fullName>
    </submittedName>
</protein>
<evidence type="ECO:0000259" key="5">
    <source>
        <dbReference type="Pfam" id="PF00082"/>
    </source>
</evidence>
<dbReference type="InterPro" id="IPR010259">
    <property type="entry name" value="S8pro/Inhibitor_I9"/>
</dbReference>
<proteinExistence type="inferred from homology"/>
<organism evidence="7 8">
    <name type="scientific">Quillaja saponaria</name>
    <name type="common">Soap bark tree</name>
    <dbReference type="NCBI Taxonomy" id="32244"/>
    <lineage>
        <taxon>Eukaryota</taxon>
        <taxon>Viridiplantae</taxon>
        <taxon>Streptophyta</taxon>
        <taxon>Embryophyta</taxon>
        <taxon>Tracheophyta</taxon>
        <taxon>Spermatophyta</taxon>
        <taxon>Magnoliopsida</taxon>
        <taxon>eudicotyledons</taxon>
        <taxon>Gunneridae</taxon>
        <taxon>Pentapetalae</taxon>
        <taxon>rosids</taxon>
        <taxon>fabids</taxon>
        <taxon>Fabales</taxon>
        <taxon>Quillajaceae</taxon>
        <taxon>Quillaja</taxon>
    </lineage>
</organism>
<dbReference type="Gene3D" id="3.50.30.30">
    <property type="match status" value="1"/>
</dbReference>
<dbReference type="Pfam" id="PF00082">
    <property type="entry name" value="Peptidase_S8"/>
    <property type="match status" value="1"/>
</dbReference>
<evidence type="ECO:0000259" key="6">
    <source>
        <dbReference type="Pfam" id="PF05922"/>
    </source>
</evidence>
<dbReference type="CDD" id="cd02120">
    <property type="entry name" value="PA_subtilisin_like"/>
    <property type="match status" value="1"/>
</dbReference>
<accession>A0AAD7VF61</accession>
<feature type="domain" description="Peptidase S8/S53" evidence="5">
    <location>
        <begin position="142"/>
        <end position="494"/>
    </location>
</feature>
<evidence type="ECO:0000313" key="7">
    <source>
        <dbReference type="EMBL" id="KAJ7973597.1"/>
    </source>
</evidence>
<dbReference type="Gene3D" id="3.40.50.200">
    <property type="entry name" value="Peptidase S8/S53 domain"/>
    <property type="match status" value="1"/>
</dbReference>
<dbReference type="FunFam" id="3.30.70.80:FF:000003">
    <property type="entry name" value="Subtilisin-like protease SBT1.9"/>
    <property type="match status" value="1"/>
</dbReference>
<gene>
    <name evidence="7" type="ORF">O6P43_011302</name>
</gene>
<feature type="domain" description="Inhibitor I9" evidence="6">
    <location>
        <begin position="35"/>
        <end position="118"/>
    </location>
</feature>
<evidence type="ECO:0000256" key="1">
    <source>
        <dbReference type="ARBA" id="ARBA00004613"/>
    </source>
</evidence>
<sequence>MKLIRKLFQFPYAFFFSILSLVALLNNSLAVERSTYIVHMDRAFMPEDFTSHHHWYLSTINCLSPTNLPSSSYDSPSLVYSYNDALHGFSAVLSQDELQSLKQNPGFISAHSDRRVTLDNTQSYGFLSLNPSHGLWPASNYGENTIIGVVDSGVWPESESFKDYGIATKIPAHWKGKCDGGHDFDPSLCNSKLIGARYFDKGVTASTPDVNISTPSARDAMGHGTHTSSTAAGNYATDVSYFGYAKGTARGMAPRARLAVYKVTWPEGQFGSDVLAGMDQAIADGVDVISISMGFDRVPLYEDPVAIASFSAMEKGVVVSSSAGNEGPKFGSLHNSIPWVLTVAASNTGRTFAGTLTLGNGHSIVGWSLFPARALVENFPLIYNKTLSACNSSVSLSRATTGIIICDASKSVNEQIDHVSTAQVYGAIFISSDPKLFEMGSMTCPGVVISPRDAKAVIKYAKTSDIPTATMEFQQTFVGTKPAPTVATYSSRGPS</sequence>
<keyword evidence="7" id="KW-0378">Hydrolase</keyword>
<evidence type="ECO:0000313" key="8">
    <source>
        <dbReference type="Proteomes" id="UP001163823"/>
    </source>
</evidence>
<evidence type="ECO:0000256" key="3">
    <source>
        <dbReference type="ARBA" id="ARBA00022729"/>
    </source>
</evidence>
<dbReference type="GO" id="GO:0004252">
    <property type="term" value="F:serine-type endopeptidase activity"/>
    <property type="evidence" value="ECO:0007669"/>
    <property type="project" value="InterPro"/>
</dbReference>
<comment type="caution">
    <text evidence="7">The sequence shown here is derived from an EMBL/GenBank/DDBJ whole genome shotgun (WGS) entry which is preliminary data.</text>
</comment>
<evidence type="ECO:0000256" key="4">
    <source>
        <dbReference type="PROSITE-ProRule" id="PRU01240"/>
    </source>
</evidence>
<dbReference type="PROSITE" id="PS51892">
    <property type="entry name" value="SUBTILASE"/>
    <property type="match status" value="1"/>
</dbReference>
<dbReference type="SUPFAM" id="SSF52743">
    <property type="entry name" value="Subtilisin-like"/>
    <property type="match status" value="1"/>
</dbReference>
<dbReference type="GO" id="GO:0005576">
    <property type="term" value="C:extracellular region"/>
    <property type="evidence" value="ECO:0007669"/>
    <property type="project" value="UniProtKB-SubCell"/>
</dbReference>
<name>A0AAD7VF61_QUISA</name>
<dbReference type="EMBL" id="JARAOO010000004">
    <property type="protein sequence ID" value="KAJ7973597.1"/>
    <property type="molecule type" value="Genomic_DNA"/>
</dbReference>
<dbReference type="AlphaFoldDB" id="A0AAD7VF61"/>
<dbReference type="Pfam" id="PF05922">
    <property type="entry name" value="Inhibitor_I9"/>
    <property type="match status" value="1"/>
</dbReference>
<dbReference type="Gene3D" id="3.30.70.80">
    <property type="entry name" value="Peptidase S8 propeptide/proteinase inhibitor I9"/>
    <property type="match status" value="1"/>
</dbReference>
<dbReference type="InterPro" id="IPR034197">
    <property type="entry name" value="Peptidases_S8_3"/>
</dbReference>
<dbReference type="PANTHER" id="PTHR10795">
    <property type="entry name" value="PROPROTEIN CONVERTASE SUBTILISIN/KEXIN"/>
    <property type="match status" value="1"/>
</dbReference>
<evidence type="ECO:0000256" key="2">
    <source>
        <dbReference type="ARBA" id="ARBA00011073"/>
    </source>
</evidence>
<reference evidence="7" key="1">
    <citation type="journal article" date="2023" name="Science">
        <title>Elucidation of the pathway for biosynthesis of saponin adjuvants from the soapbark tree.</title>
        <authorList>
            <person name="Reed J."/>
            <person name="Orme A."/>
            <person name="El-Demerdash A."/>
            <person name="Owen C."/>
            <person name="Martin L.B.B."/>
            <person name="Misra R.C."/>
            <person name="Kikuchi S."/>
            <person name="Rejzek M."/>
            <person name="Martin A.C."/>
            <person name="Harkess A."/>
            <person name="Leebens-Mack J."/>
            <person name="Louveau T."/>
            <person name="Stephenson M.J."/>
            <person name="Osbourn A."/>
        </authorList>
    </citation>
    <scope>NUCLEOTIDE SEQUENCE</scope>
    <source>
        <strain evidence="7">S10</strain>
    </source>
</reference>
<keyword evidence="7" id="KW-0645">Protease</keyword>
<dbReference type="InterPro" id="IPR000209">
    <property type="entry name" value="Peptidase_S8/S53_dom"/>
</dbReference>
<keyword evidence="8" id="KW-1185">Reference proteome</keyword>
<dbReference type="CDD" id="cd04852">
    <property type="entry name" value="Peptidases_S8_3"/>
    <property type="match status" value="1"/>
</dbReference>
<dbReference type="InterPro" id="IPR045051">
    <property type="entry name" value="SBT"/>
</dbReference>
<keyword evidence="3" id="KW-0732">Signal</keyword>